<keyword evidence="4" id="KW-0671">Queuosine biosynthesis</keyword>
<feature type="binding site" evidence="4">
    <location>
        <position position="372"/>
    </location>
    <ligand>
        <name>Zn(2+)</name>
        <dbReference type="ChEBI" id="CHEBI:29105"/>
    </ligand>
</feature>
<evidence type="ECO:0000256" key="1">
    <source>
        <dbReference type="ARBA" id="ARBA00022676"/>
    </source>
</evidence>
<evidence type="ECO:0000256" key="2">
    <source>
        <dbReference type="ARBA" id="ARBA00022679"/>
    </source>
</evidence>
<comment type="caution">
    <text evidence="6">The sequence shown here is derived from an EMBL/GenBank/DDBJ whole genome shotgun (WGS) entry which is preliminary data.</text>
</comment>
<evidence type="ECO:0000313" key="6">
    <source>
        <dbReference type="EMBL" id="OGG06865.1"/>
    </source>
</evidence>
<keyword evidence="4" id="KW-0862">Zinc</keyword>
<comment type="cofactor">
    <cofactor evidence="4">
        <name>Zn(2+)</name>
        <dbReference type="ChEBI" id="CHEBI:29105"/>
    </cofactor>
    <text evidence="4">Binds 1 zinc ion per subunit.</text>
</comment>
<proteinExistence type="inferred from homology"/>
<feature type="active site" description="Proton acceptor" evidence="4">
    <location>
        <position position="89"/>
    </location>
</feature>
<accession>A0A1F5Z3B9</accession>
<sequence>MSFKVTSQDKKARTGLLTTTHGTVETPAFLPVGTQAAVKALTPDDLKALDCQIILGSTYHLYLRPGVEVISQMGGIHKFMNWTGPVFTDSGGFQVFSLGFGIEHGVGKMLPIFGGNMVVGEMLEAEVKAIGFKTKLAKIEEEGPTFQSHIDGLAHFFPPEKSIESQVKIGADFIVALDELTSPLHKYDYTKIAMERTHRWETRSLNHFEKIKDKNIEQALFGVIQGGPFKDLRIESSNFVNKENFFGVAIGGALVNRETMIEILDWIYPTFDPGKPRHLFGIGTVTEIFLGVERGMDMFDAVVPTRFARIGHILDKNSEKFYYDINKAEHATNRSPLTANCSCYTCQNFTRGYIHHLFRAHELLAYRLASIHNVKFTLDLMKEIREAINQKRFAKLKKEWLNS</sequence>
<comment type="function">
    <text evidence="4">Catalyzes the base-exchange of a guanine (G) residue with the queuine precursor 7-aminomethyl-7-deazaguanine (PreQ1) at position 34 (anticodon wobble position) in tRNAs with GU(N) anticodons (tRNA-Asp, -Asn, -His and -Tyr). Catalysis occurs through a double-displacement mechanism. The nucleophile active site attacks the C1' of nucleotide 34 to detach the guanine base from the RNA, forming a covalent enzyme-RNA intermediate. The proton acceptor active site deprotonates the incoming PreQ1, allowing a nucleophilic attack on the C1' of the ribose to form the product. After dissociation, two additional enzymatic reactions on the tRNA convert PreQ1 to queuine (Q), resulting in the hypermodified nucleoside queuosine (7-(((4,5-cis-dihydroxy-2-cyclopenten-1-yl)amino)methyl)-7-deazaguanosine).</text>
</comment>
<comment type="similarity">
    <text evidence="4">Belongs to the queuine tRNA-ribosyltransferase family.</text>
</comment>
<evidence type="ECO:0000313" key="7">
    <source>
        <dbReference type="Proteomes" id="UP000178681"/>
    </source>
</evidence>
<reference evidence="6 7" key="1">
    <citation type="journal article" date="2016" name="Nat. Commun.">
        <title>Thousands of microbial genomes shed light on interconnected biogeochemical processes in an aquifer system.</title>
        <authorList>
            <person name="Anantharaman K."/>
            <person name="Brown C.T."/>
            <person name="Hug L.A."/>
            <person name="Sharon I."/>
            <person name="Castelle C.J."/>
            <person name="Probst A.J."/>
            <person name="Thomas B.C."/>
            <person name="Singh A."/>
            <person name="Wilkins M.J."/>
            <person name="Karaoz U."/>
            <person name="Brodie E.L."/>
            <person name="Williams K.H."/>
            <person name="Hubbard S.S."/>
            <person name="Banfield J.F."/>
        </authorList>
    </citation>
    <scope>NUCLEOTIDE SEQUENCE [LARGE SCALE GENOMIC DNA]</scope>
</reference>
<dbReference type="PANTHER" id="PTHR46499:SF1">
    <property type="entry name" value="QUEUINE TRNA-RIBOSYLTRANSFERASE"/>
    <property type="match status" value="1"/>
</dbReference>
<comment type="pathway">
    <text evidence="4">tRNA modification; tRNA-queuosine biosynthesis.</text>
</comment>
<feature type="binding site" evidence="4">
    <location>
        <position position="178"/>
    </location>
    <ligand>
        <name>substrate</name>
    </ligand>
</feature>
<keyword evidence="1 4" id="KW-0328">Glycosyltransferase</keyword>
<keyword evidence="3 4" id="KW-0819">tRNA processing</keyword>
<dbReference type="EC" id="2.4.2.29" evidence="4"/>
<evidence type="ECO:0000259" key="5">
    <source>
        <dbReference type="Pfam" id="PF01702"/>
    </source>
</evidence>
<dbReference type="PANTHER" id="PTHR46499">
    <property type="entry name" value="QUEUINE TRNA-RIBOSYLTRANSFERASE"/>
    <property type="match status" value="1"/>
</dbReference>
<dbReference type="Gene3D" id="3.20.20.105">
    <property type="entry name" value="Queuine tRNA-ribosyltransferase-like"/>
    <property type="match status" value="1"/>
</dbReference>
<feature type="domain" description="tRNA-guanine(15) transglycosylase-like" evidence="5">
    <location>
        <begin position="135"/>
        <end position="402"/>
    </location>
</feature>
<feature type="region of interest" description="RNA binding; important for wobble base 34 recognition" evidence="4">
    <location>
        <begin position="305"/>
        <end position="309"/>
    </location>
</feature>
<dbReference type="GO" id="GO:0005829">
    <property type="term" value="C:cytosol"/>
    <property type="evidence" value="ECO:0007669"/>
    <property type="project" value="TreeGrafter"/>
</dbReference>
<dbReference type="GO" id="GO:0046872">
    <property type="term" value="F:metal ion binding"/>
    <property type="evidence" value="ECO:0007669"/>
    <property type="project" value="UniProtKB-KW"/>
</dbReference>
<dbReference type="InterPro" id="IPR036511">
    <property type="entry name" value="TGT-like_sf"/>
</dbReference>
<dbReference type="GO" id="GO:0008616">
    <property type="term" value="P:tRNA queuosine(34) biosynthetic process"/>
    <property type="evidence" value="ECO:0007669"/>
    <property type="project" value="UniProtKB-UniRule"/>
</dbReference>
<dbReference type="HAMAP" id="MF_00168">
    <property type="entry name" value="Q_tRNA_Tgt"/>
    <property type="match status" value="1"/>
</dbReference>
<dbReference type="Proteomes" id="UP000178681">
    <property type="component" value="Unassembled WGS sequence"/>
</dbReference>
<dbReference type="UniPathway" id="UPA00392"/>
<keyword evidence="4" id="KW-0479">Metal-binding</keyword>
<dbReference type="NCBIfam" id="TIGR00430">
    <property type="entry name" value="Q_tRNA_tgt"/>
    <property type="match status" value="1"/>
</dbReference>
<organism evidence="6 7">
    <name type="scientific">Candidatus Gottesmanbacteria bacterium RIFCSPHIGHO2_01_FULL_42_12</name>
    <dbReference type="NCBI Taxonomy" id="1798377"/>
    <lineage>
        <taxon>Bacteria</taxon>
        <taxon>Candidatus Gottesmaniibacteriota</taxon>
    </lineage>
</organism>
<evidence type="ECO:0000256" key="3">
    <source>
        <dbReference type="ARBA" id="ARBA00022694"/>
    </source>
</evidence>
<dbReference type="SUPFAM" id="SSF51713">
    <property type="entry name" value="tRNA-guanine transglycosylase"/>
    <property type="match status" value="1"/>
</dbReference>
<feature type="binding site" evidence="4">
    <location>
        <position position="252"/>
    </location>
    <ligand>
        <name>substrate</name>
    </ligand>
</feature>
<feature type="binding site" evidence="4">
    <location>
        <position position="346"/>
    </location>
    <ligand>
        <name>Zn(2+)</name>
        <dbReference type="ChEBI" id="CHEBI:29105"/>
    </ligand>
</feature>
<gene>
    <name evidence="4" type="primary">tgt</name>
    <name evidence="6" type="ORF">A2872_00380</name>
</gene>
<dbReference type="AlphaFoldDB" id="A0A1F5Z3B9"/>
<dbReference type="Pfam" id="PF01702">
    <property type="entry name" value="TGT"/>
    <property type="match status" value="2"/>
</dbReference>
<feature type="domain" description="tRNA-guanine(15) transglycosylase-like" evidence="5">
    <location>
        <begin position="10"/>
        <end position="99"/>
    </location>
</feature>
<dbReference type="EMBL" id="MFJG01000019">
    <property type="protein sequence ID" value="OGG06865.1"/>
    <property type="molecule type" value="Genomic_DNA"/>
</dbReference>
<dbReference type="InterPro" id="IPR050076">
    <property type="entry name" value="ArchSynthase1/Queuine_TRR"/>
</dbReference>
<feature type="binding site" evidence="4">
    <location>
        <position position="341"/>
    </location>
    <ligand>
        <name>Zn(2+)</name>
        <dbReference type="ChEBI" id="CHEBI:29105"/>
    </ligand>
</feature>
<dbReference type="GO" id="GO:0008479">
    <property type="term" value="F:tRNA-guanosine(34) queuine transglycosylase activity"/>
    <property type="evidence" value="ECO:0007669"/>
    <property type="project" value="UniProtKB-UniRule"/>
</dbReference>
<protein>
    <recommendedName>
        <fullName evidence="4">Queuine tRNA-ribosyltransferase</fullName>
        <ecNumber evidence="4">2.4.2.29</ecNumber>
    </recommendedName>
    <alternativeName>
        <fullName evidence="4">Guanine insertion enzyme</fullName>
    </alternativeName>
    <alternativeName>
        <fullName evidence="4">tRNA-guanine transglycosylase</fullName>
    </alternativeName>
</protein>
<feature type="binding site" evidence="4">
    <location>
        <position position="225"/>
    </location>
    <ligand>
        <name>substrate</name>
    </ligand>
</feature>
<feature type="binding site" evidence="4">
    <location>
        <begin position="89"/>
        <end position="93"/>
    </location>
    <ligand>
        <name>substrate</name>
    </ligand>
</feature>
<evidence type="ECO:0000256" key="4">
    <source>
        <dbReference type="HAMAP-Rule" id="MF_00168"/>
    </source>
</evidence>
<name>A0A1F5Z3B9_9BACT</name>
<feature type="binding site" evidence="4">
    <location>
        <position position="343"/>
    </location>
    <ligand>
        <name>Zn(2+)</name>
        <dbReference type="ChEBI" id="CHEBI:29105"/>
    </ligand>
</feature>
<dbReference type="InterPro" id="IPR004803">
    <property type="entry name" value="TGT"/>
</dbReference>
<keyword evidence="2 4" id="KW-0808">Transferase</keyword>
<comment type="catalytic activity">
    <reaction evidence="4">
        <text>7-aminomethyl-7-carbaguanine + guanosine(34) in tRNA = 7-aminomethyl-7-carbaguanosine(34) in tRNA + guanine</text>
        <dbReference type="Rhea" id="RHEA:24104"/>
        <dbReference type="Rhea" id="RHEA-COMP:10341"/>
        <dbReference type="Rhea" id="RHEA-COMP:10342"/>
        <dbReference type="ChEBI" id="CHEBI:16235"/>
        <dbReference type="ChEBI" id="CHEBI:58703"/>
        <dbReference type="ChEBI" id="CHEBI:74269"/>
        <dbReference type="ChEBI" id="CHEBI:82833"/>
        <dbReference type="EC" id="2.4.2.29"/>
    </reaction>
</comment>
<feature type="active site" description="Nucleophile" evidence="4">
    <location>
        <position position="300"/>
    </location>
</feature>
<dbReference type="NCBIfam" id="TIGR00449">
    <property type="entry name" value="tgt_general"/>
    <property type="match status" value="1"/>
</dbReference>
<dbReference type="InterPro" id="IPR002616">
    <property type="entry name" value="tRNA_ribo_trans-like"/>
</dbReference>
<comment type="subunit">
    <text evidence="4">Homodimer. Within each dimer, one monomer is responsible for RNA recognition and catalysis, while the other monomer binds to the replacement base PreQ1.</text>
</comment>
<dbReference type="STRING" id="1798377.A2872_00380"/>
<feature type="region of interest" description="RNA binding" evidence="4">
    <location>
        <begin position="281"/>
        <end position="287"/>
    </location>
</feature>